<gene>
    <name evidence="2" type="primary">125</name>
</gene>
<keyword evidence="1" id="KW-0472">Membrane</keyword>
<reference evidence="2 3" key="1">
    <citation type="submission" date="2014-09" db="EMBL/GenBank/DDBJ databases">
        <title>Complete Genome Sequence of the Embu Virus Strain SPAn 880.</title>
        <authorList>
            <person name="Ibrahim M.S."/>
            <person name="Antwerpen M.H."/>
            <person name="Georgi E."/>
            <person name="Vette P."/>
            <person name="Zoeller G."/>
            <person name="Meyer H."/>
        </authorList>
    </citation>
    <scope>NUCLEOTIDE SEQUENCE [LARGE SCALE GENOMIC DNA]</scope>
    <source>
        <strain evidence="2">SPAn880</strain>
    </source>
</reference>
<proteinExistence type="predicted"/>
<evidence type="ECO:0000256" key="1">
    <source>
        <dbReference type="SAM" id="Phobius"/>
    </source>
</evidence>
<feature type="transmembrane region" description="Helical" evidence="1">
    <location>
        <begin position="341"/>
        <end position="361"/>
    </location>
</feature>
<dbReference type="Pfam" id="PF03003">
    <property type="entry name" value="Pox_G9-A16"/>
    <property type="match status" value="1"/>
</dbReference>
<keyword evidence="1" id="KW-1133">Transmembrane helix</keyword>
<protein>
    <submittedName>
        <fullName evidence="2">MV entry-fusion complex protein</fullName>
    </submittedName>
</protein>
<accession>A0A097IVY5</accession>
<evidence type="ECO:0000313" key="3">
    <source>
        <dbReference type="Proteomes" id="UP000121784"/>
    </source>
</evidence>
<evidence type="ECO:0000313" key="2">
    <source>
        <dbReference type="EMBL" id="AIT70740.1"/>
    </source>
</evidence>
<keyword evidence="1" id="KW-0812">Transmembrane</keyword>
<name>A0A097IVY5_9POXV</name>
<organism evidence="2 3">
    <name type="scientific">Cotia virus</name>
    <dbReference type="NCBI Taxonomy" id="39444"/>
    <lineage>
        <taxon>Viruses</taxon>
        <taxon>Varidnaviria</taxon>
        <taxon>Bamfordvirae</taxon>
        <taxon>Nucleocytoviricota</taxon>
        <taxon>Pokkesviricetes</taxon>
        <taxon>Chitovirales</taxon>
        <taxon>Poxviridae</taxon>
        <taxon>Chordopoxvirinae</taxon>
        <taxon>Oryzopoxvirus</taxon>
        <taxon>Oryzopoxvirus cotia</taxon>
    </lineage>
</organism>
<dbReference type="Proteomes" id="UP000121784">
    <property type="component" value="Segment"/>
</dbReference>
<sequence>MGNAVSVDTIDIYKTDRSDIKYMQIKFNYPEYNTGVKFYEDPNLYTIENDVIEPKFCLLNDMDISFCGRFLSPELSKKYVLVKSKPCRSINFRPGSVILYSKDITEQYLDNDIPDAAKKYISKGMLCKFVKKDYIIEDDKIKDCCTNPSKICPSILNNEYSTTHCDKTMVDFCKLYPDNTNCIKWLRTKRLIALSTYSDICSNYMDERYCSEFIRVCRPEYYTFGDTALLNFCKKHTANKNCWCVFPPRQESYTKYLGPRACWTDDCTDKSKDRKWLLYDQDVQRTRCKYTGCGININSLNVLKSNIDLIADCRGNKTQIGDSDPGKPRINKSVTKSTPTLFNFIIIFIIISIIFYFLLIYSRKRIKTKDINVSRG</sequence>
<dbReference type="InterPro" id="IPR004251">
    <property type="entry name" value="Pox_virus_G9/A16"/>
</dbReference>
<dbReference type="EMBL" id="KM595078">
    <property type="protein sequence ID" value="AIT70740.1"/>
    <property type="molecule type" value="Genomic_DNA"/>
</dbReference>